<feature type="region of interest" description="Disordered" evidence="2">
    <location>
        <begin position="27"/>
        <end position="50"/>
    </location>
</feature>
<dbReference type="STRING" id="1123282.SAMN02745823_00835"/>
<dbReference type="OrthoDB" id="89746at2"/>
<accession>A0A1M5VHR5</accession>
<dbReference type="AlphaFoldDB" id="A0A1M5VHR5"/>
<dbReference type="RefSeq" id="WP_073076400.1">
    <property type="nucleotide sequence ID" value="NZ_FQXV01000002.1"/>
</dbReference>
<evidence type="ECO:0000256" key="3">
    <source>
        <dbReference type="SAM" id="SignalP"/>
    </source>
</evidence>
<feature type="chain" id="PRO_5039255640" evidence="3">
    <location>
        <begin position="22"/>
        <end position="347"/>
    </location>
</feature>
<name>A0A1M5VHR5_9FIRM</name>
<feature type="domain" description="Fe/B12 periplasmic-binding" evidence="4">
    <location>
        <begin position="77"/>
        <end position="345"/>
    </location>
</feature>
<dbReference type="Proteomes" id="UP000183995">
    <property type="component" value="Unassembled WGS sequence"/>
</dbReference>
<dbReference type="PROSITE" id="PS50983">
    <property type="entry name" value="FE_B12_PBP"/>
    <property type="match status" value="1"/>
</dbReference>
<dbReference type="Gene3D" id="3.40.50.1980">
    <property type="entry name" value="Nitrogenase molybdenum iron protein domain"/>
    <property type="match status" value="2"/>
</dbReference>
<dbReference type="PANTHER" id="PTHR30535:SF7">
    <property type="entry name" value="IRON(III) DICITRATE-BINDING PROTEIN"/>
    <property type="match status" value="1"/>
</dbReference>
<protein>
    <submittedName>
        <fullName evidence="5">Iron complex transport system substrate-binding protein</fullName>
    </submittedName>
</protein>
<dbReference type="InterPro" id="IPR050902">
    <property type="entry name" value="ABC_Transporter_SBP"/>
</dbReference>
<evidence type="ECO:0000313" key="6">
    <source>
        <dbReference type="Proteomes" id="UP000183995"/>
    </source>
</evidence>
<dbReference type="EMBL" id="FQXV01000002">
    <property type="protein sequence ID" value="SHH74761.1"/>
    <property type="molecule type" value="Genomic_DNA"/>
</dbReference>
<gene>
    <name evidence="5" type="ORF">SAMN02745823_00835</name>
</gene>
<dbReference type="Pfam" id="PF01497">
    <property type="entry name" value="Peripla_BP_2"/>
    <property type="match status" value="1"/>
</dbReference>
<keyword evidence="6" id="KW-1185">Reference proteome</keyword>
<dbReference type="PROSITE" id="PS51257">
    <property type="entry name" value="PROKAR_LIPOPROTEIN"/>
    <property type="match status" value="1"/>
</dbReference>
<organism evidence="5 6">
    <name type="scientific">Sporobacter termitidis DSM 10068</name>
    <dbReference type="NCBI Taxonomy" id="1123282"/>
    <lineage>
        <taxon>Bacteria</taxon>
        <taxon>Bacillati</taxon>
        <taxon>Bacillota</taxon>
        <taxon>Clostridia</taxon>
        <taxon>Eubacteriales</taxon>
        <taxon>Oscillospiraceae</taxon>
        <taxon>Sporobacter</taxon>
    </lineage>
</organism>
<proteinExistence type="inferred from homology"/>
<evidence type="ECO:0000256" key="1">
    <source>
        <dbReference type="ARBA" id="ARBA00008814"/>
    </source>
</evidence>
<sequence length="347" mass="37319">MKKTAFVLLTLALLMSFYACGAQTPAPSGSNSPSAGTSSAQPASSPETPASHYPVTITTYNYAKQPIQETFDKAPEKVFAVYQDSIETLLALGLGDKIVACAGLDQDVKPEYADAFSKVNYLTEFSPDKESVVMMAPDFILSWYSYFSDKKLGEVDYWQGKGVNTYMMLNSGCAPQETLENEYTDILNLGKIFDVEEKAEVIVSEMKSEVSKVASEASKSAAKPSVLVMEFEDDGIRVYGENTLGGDMVKQLGANLVAAPDNHLSGEDLIAKNPDVIFTVYFGSSGSIADAGAATAKLLDDPKYASLSAVKSGKVYAISLGEVYCSGTRTLDGIQRLAKGIYPELYK</sequence>
<comment type="similarity">
    <text evidence="1">Belongs to the bacterial solute-binding protein 8 family.</text>
</comment>
<evidence type="ECO:0000256" key="2">
    <source>
        <dbReference type="SAM" id="MobiDB-lite"/>
    </source>
</evidence>
<evidence type="ECO:0000259" key="4">
    <source>
        <dbReference type="PROSITE" id="PS50983"/>
    </source>
</evidence>
<feature type="compositionally biased region" description="Low complexity" evidence="2">
    <location>
        <begin position="27"/>
        <end position="40"/>
    </location>
</feature>
<dbReference type="SUPFAM" id="SSF53807">
    <property type="entry name" value="Helical backbone' metal receptor"/>
    <property type="match status" value="1"/>
</dbReference>
<keyword evidence="3" id="KW-0732">Signal</keyword>
<reference evidence="5 6" key="1">
    <citation type="submission" date="2016-11" db="EMBL/GenBank/DDBJ databases">
        <authorList>
            <person name="Jaros S."/>
            <person name="Januszkiewicz K."/>
            <person name="Wedrychowicz H."/>
        </authorList>
    </citation>
    <scope>NUCLEOTIDE SEQUENCE [LARGE SCALE GENOMIC DNA]</scope>
    <source>
        <strain evidence="5 6">DSM 10068</strain>
    </source>
</reference>
<dbReference type="PANTHER" id="PTHR30535">
    <property type="entry name" value="VITAMIN B12-BINDING PROTEIN"/>
    <property type="match status" value="1"/>
</dbReference>
<dbReference type="InterPro" id="IPR002491">
    <property type="entry name" value="ABC_transptr_periplasmic_BD"/>
</dbReference>
<feature type="signal peptide" evidence="3">
    <location>
        <begin position="1"/>
        <end position="21"/>
    </location>
</feature>
<evidence type="ECO:0000313" key="5">
    <source>
        <dbReference type="EMBL" id="SHH74761.1"/>
    </source>
</evidence>